<name>A0A0B7G5N7_THACB</name>
<dbReference type="EMBL" id="LN679108">
    <property type="protein sequence ID" value="CEL63808.1"/>
    <property type="molecule type" value="Genomic_DNA"/>
</dbReference>
<evidence type="ECO:0000313" key="2">
    <source>
        <dbReference type="Proteomes" id="UP000059188"/>
    </source>
</evidence>
<dbReference type="Proteomes" id="UP000059188">
    <property type="component" value="Unassembled WGS sequence"/>
</dbReference>
<accession>A0A0B7G5N7</accession>
<gene>
    <name evidence="1" type="ORF">RSOLAG1IB_05572</name>
</gene>
<proteinExistence type="predicted"/>
<sequence>MDPGPAHTGECWLRVSPGRGSLLASRVELADRYHRVASLYFLIGNKIFTGDQSGIHSHESAHSWLTTSYEGQVFSAIDDGPGSFQSAAPIRLL</sequence>
<evidence type="ECO:0000313" key="1">
    <source>
        <dbReference type="EMBL" id="CEL63808.1"/>
    </source>
</evidence>
<organism evidence="1 2">
    <name type="scientific">Thanatephorus cucumeris (strain AG1-IB / isolate 7/3/14)</name>
    <name type="common">Lettuce bottom rot fungus</name>
    <name type="synonym">Rhizoctonia solani</name>
    <dbReference type="NCBI Taxonomy" id="1108050"/>
    <lineage>
        <taxon>Eukaryota</taxon>
        <taxon>Fungi</taxon>
        <taxon>Dikarya</taxon>
        <taxon>Basidiomycota</taxon>
        <taxon>Agaricomycotina</taxon>
        <taxon>Agaricomycetes</taxon>
        <taxon>Cantharellales</taxon>
        <taxon>Ceratobasidiaceae</taxon>
        <taxon>Rhizoctonia</taxon>
        <taxon>Rhizoctonia solani AG-1</taxon>
    </lineage>
</organism>
<protein>
    <submittedName>
        <fullName evidence="1">Uncharacterized protein</fullName>
    </submittedName>
</protein>
<dbReference type="AlphaFoldDB" id="A0A0B7G5N7"/>
<keyword evidence="2" id="KW-1185">Reference proteome</keyword>
<reference evidence="1 2" key="1">
    <citation type="submission" date="2014-11" db="EMBL/GenBank/DDBJ databases">
        <authorList>
            <person name="Wibberg Daniel"/>
        </authorList>
    </citation>
    <scope>NUCLEOTIDE SEQUENCE [LARGE SCALE GENOMIC DNA]</scope>
    <source>
        <strain evidence="1">Rhizoctonia solani AG1-IB 7/3/14</strain>
    </source>
</reference>